<accession>W8KFQ5</accession>
<feature type="chain" id="PRO_5004910683" description="DUF4197 domain-containing protein" evidence="1">
    <location>
        <begin position="25"/>
        <end position="241"/>
    </location>
</feature>
<evidence type="ECO:0000313" key="3">
    <source>
        <dbReference type="Proteomes" id="UP000019442"/>
    </source>
</evidence>
<feature type="signal peptide" evidence="1">
    <location>
        <begin position="1"/>
        <end position="24"/>
    </location>
</feature>
<dbReference type="AlphaFoldDB" id="W8KFQ5"/>
<dbReference type="HOGENOM" id="CLU_085032_0_0_6"/>
<dbReference type="Pfam" id="PF13852">
    <property type="entry name" value="DUF4197"/>
    <property type="match status" value="1"/>
</dbReference>
<protein>
    <recommendedName>
        <fullName evidence="4">DUF4197 domain-containing protein</fullName>
    </recommendedName>
</protein>
<keyword evidence="1" id="KW-0732">Signal</keyword>
<proteinExistence type="predicted"/>
<evidence type="ECO:0008006" key="4">
    <source>
        <dbReference type="Google" id="ProtNLM"/>
    </source>
</evidence>
<sequence>MKIHSTGLIAALVMALALPMAAQADWADRLRGALPGGDAERPASGQVEGLRELLGSSSDHAVSAASQSGGFLDNPGIKIPLPGVLQDAQSLLGRLGLSQQLDDLEAAINEAAERAAPAARPILAEAIRDVRFEDVQPILGSSDGATRHLQDRQGERVTQALLPETRRALEETGATDALSRLIDRVGNRLPGMSGLRDFDLDAYVNDKTVEGLFELMAEREGMIREDPVGQGGQMLRHLFGR</sequence>
<dbReference type="RefSeq" id="WP_025280325.1">
    <property type="nucleotide sequence ID" value="NZ_CP007268.1"/>
</dbReference>
<organism evidence="2 3">
    <name type="scientific">Ectothiorhodospira haloalkaliphila</name>
    <dbReference type="NCBI Taxonomy" id="421628"/>
    <lineage>
        <taxon>Bacteria</taxon>
        <taxon>Pseudomonadati</taxon>
        <taxon>Pseudomonadota</taxon>
        <taxon>Gammaproteobacteria</taxon>
        <taxon>Chromatiales</taxon>
        <taxon>Ectothiorhodospiraceae</taxon>
        <taxon>Ectothiorhodospira</taxon>
    </lineage>
</organism>
<reference evidence="2 3" key="1">
    <citation type="journal article" date="2014" name="J Genomics">
        <title>Draft Genome Sequence of the Extremely Halophilic Phototrophic Purple Sulfur Bacterium Halorhodospira halochloris.</title>
        <authorList>
            <person name="Singh K.S."/>
            <person name="Kirksey J."/>
            <person name="Hoff W.D."/>
            <person name="Deole R."/>
        </authorList>
    </citation>
    <scope>NUCLEOTIDE SEQUENCE [LARGE SCALE GENOMIC DNA]</scope>
    <source>
        <strain evidence="2 3">A</strain>
    </source>
</reference>
<gene>
    <name evidence="2" type="ORF">M911_01020</name>
</gene>
<dbReference type="InterPro" id="IPR025245">
    <property type="entry name" value="DUF4197"/>
</dbReference>
<reference evidence="3" key="2">
    <citation type="submission" date="2014-02" db="EMBL/GenBank/DDBJ databases">
        <title>Draft Genome Sequence of extremely halophilic bacteria Halorhodospira halochloris.</title>
        <authorList>
            <person name="Singh K.S."/>
        </authorList>
    </citation>
    <scope>NUCLEOTIDE SEQUENCE [LARGE SCALE GENOMIC DNA]</scope>
    <source>
        <strain evidence="3">A</strain>
    </source>
</reference>
<evidence type="ECO:0000256" key="1">
    <source>
        <dbReference type="SAM" id="SignalP"/>
    </source>
</evidence>
<name>W8KFQ5_9GAMM</name>
<keyword evidence="3" id="KW-1185">Reference proteome</keyword>
<dbReference type="Proteomes" id="UP000019442">
    <property type="component" value="Chromosome"/>
</dbReference>
<evidence type="ECO:0000313" key="2">
    <source>
        <dbReference type="EMBL" id="AHK78013.1"/>
    </source>
</evidence>
<dbReference type="EMBL" id="CP007268">
    <property type="protein sequence ID" value="AHK78013.1"/>
    <property type="molecule type" value="Genomic_DNA"/>
</dbReference>
<dbReference type="OrthoDB" id="5292580at2"/>
<dbReference type="KEGG" id="hhc:M911_01020"/>